<feature type="domain" description="Amino acid transporter transmembrane" evidence="6">
    <location>
        <begin position="271"/>
        <end position="508"/>
    </location>
</feature>
<keyword evidence="8" id="KW-1185">Reference proteome</keyword>
<dbReference type="eggNOG" id="ENOG502SNKJ">
    <property type="taxonomic scope" value="Eukaryota"/>
</dbReference>
<evidence type="ECO:0000256" key="1">
    <source>
        <dbReference type="ARBA" id="ARBA00004141"/>
    </source>
</evidence>
<dbReference type="Proteomes" id="UP000266841">
    <property type="component" value="Unassembled WGS sequence"/>
</dbReference>
<reference evidence="7 8" key="1">
    <citation type="journal article" date="2012" name="Genome Biol.">
        <title>Genome and low-iron response of an oceanic diatom adapted to chronic iron limitation.</title>
        <authorList>
            <person name="Lommer M."/>
            <person name="Specht M."/>
            <person name="Roy A.S."/>
            <person name="Kraemer L."/>
            <person name="Andreson R."/>
            <person name="Gutowska M.A."/>
            <person name="Wolf J."/>
            <person name="Bergner S.V."/>
            <person name="Schilhabel M.B."/>
            <person name="Klostermeier U.C."/>
            <person name="Beiko R.G."/>
            <person name="Rosenstiel P."/>
            <person name="Hippler M."/>
            <person name="Laroche J."/>
        </authorList>
    </citation>
    <scope>NUCLEOTIDE SEQUENCE [LARGE SCALE GENOMIC DNA]</scope>
    <source>
        <strain evidence="7 8">CCMP1005</strain>
    </source>
</reference>
<feature type="transmembrane region" description="Helical" evidence="5">
    <location>
        <begin position="369"/>
        <end position="394"/>
    </location>
</feature>
<feature type="transmembrane region" description="Helical" evidence="5">
    <location>
        <begin position="414"/>
        <end position="434"/>
    </location>
</feature>
<accession>K0RMY5</accession>
<evidence type="ECO:0000259" key="6">
    <source>
        <dbReference type="Pfam" id="PF01490"/>
    </source>
</evidence>
<feature type="transmembrane region" description="Helical" evidence="5">
    <location>
        <begin position="293"/>
        <end position="311"/>
    </location>
</feature>
<dbReference type="AlphaFoldDB" id="K0RMY5"/>
<evidence type="ECO:0000256" key="3">
    <source>
        <dbReference type="ARBA" id="ARBA00022989"/>
    </source>
</evidence>
<feature type="transmembrane region" description="Helical" evidence="5">
    <location>
        <begin position="455"/>
        <end position="472"/>
    </location>
</feature>
<dbReference type="EMBL" id="AGNL01044094">
    <property type="protein sequence ID" value="EJK50236.1"/>
    <property type="molecule type" value="Genomic_DNA"/>
</dbReference>
<evidence type="ECO:0000256" key="2">
    <source>
        <dbReference type="ARBA" id="ARBA00022692"/>
    </source>
</evidence>
<feature type="transmembrane region" description="Helical" evidence="5">
    <location>
        <begin position="522"/>
        <end position="543"/>
    </location>
</feature>
<protein>
    <recommendedName>
        <fullName evidence="6">Amino acid transporter transmembrane domain-containing protein</fullName>
    </recommendedName>
</protein>
<feature type="transmembrane region" description="Helical" evidence="5">
    <location>
        <begin position="94"/>
        <end position="115"/>
    </location>
</feature>
<feature type="transmembrane region" description="Helical" evidence="5">
    <location>
        <begin position="337"/>
        <end position="357"/>
    </location>
</feature>
<evidence type="ECO:0000313" key="7">
    <source>
        <dbReference type="EMBL" id="EJK50236.1"/>
    </source>
</evidence>
<dbReference type="OrthoDB" id="191198at2759"/>
<dbReference type="Pfam" id="PF01490">
    <property type="entry name" value="Aa_trans"/>
    <property type="match status" value="2"/>
</dbReference>
<dbReference type="OMA" id="QESMANT"/>
<dbReference type="PANTHER" id="PTHR22950">
    <property type="entry name" value="AMINO ACID TRANSPORTER"/>
    <property type="match status" value="1"/>
</dbReference>
<name>K0RMY5_THAOC</name>
<gene>
    <name evidence="7" type="ORF">THAOC_30822</name>
</gene>
<comment type="subcellular location">
    <subcellularLocation>
        <location evidence="1">Membrane</location>
        <topology evidence="1">Multi-pass membrane protein</topology>
    </subcellularLocation>
</comment>
<evidence type="ECO:0000313" key="8">
    <source>
        <dbReference type="Proteomes" id="UP000266841"/>
    </source>
</evidence>
<dbReference type="InterPro" id="IPR013057">
    <property type="entry name" value="AA_transpt_TM"/>
</dbReference>
<sequence>MASSEEMRTGEHQPLVEASPKLHASEHLLVQLDDRQNDGKAAVVSPSHYHTCCAQSEGEPRPVIVRSVGSTVLQTSTNMAKLCAGTVTLALPYAVTQGGLIWSTIGLFLIALWNYSSAQCLLRALELLPVNDSPTLRAKATNTNASFCQPPSCETGLDAELTNRNPPPDGTTMYGTVAWYAAGPTGGLSCTLSMCEGLQQAYFSLKPTSGLKALDVLMLSLFLGLLISYEGETHPSIGSHSLTWLYVSVVMLSFIEDMPFTTGSRKADLLVPSLLVATLSCAPDVGFLSRFSVLGLLALALSFCVIAWQGFHDNGWEGFESQSLSSVTLWPESMAHASSWFGVVVFGYGVAPFIFNIRDSMAEPEKIGTSLRIGLGIVYIGYIVISNGIVILFSPSYEFRGDVLQAMPGTRIALFVRVLMTLVVAVTAPLIVVPCGEMIEGKLGIDSYSSANGRVLVRVTLCTVCTFVAVFVPGFVRIVSFIGCFSVSIVGFVLPPLFCLLLEHNRANHKVIQEKYDGSRGILLRVLLTLGLVTSAVTTSFSVQDFLS</sequence>
<feature type="domain" description="Amino acid transporter transmembrane" evidence="6">
    <location>
        <begin position="70"/>
        <end position="130"/>
    </location>
</feature>
<feature type="transmembrane region" description="Helical" evidence="5">
    <location>
        <begin position="478"/>
        <end position="502"/>
    </location>
</feature>
<keyword evidence="3 5" id="KW-1133">Transmembrane helix</keyword>
<evidence type="ECO:0000256" key="5">
    <source>
        <dbReference type="SAM" id="Phobius"/>
    </source>
</evidence>
<evidence type="ECO:0000256" key="4">
    <source>
        <dbReference type="ARBA" id="ARBA00023136"/>
    </source>
</evidence>
<dbReference type="GO" id="GO:0015179">
    <property type="term" value="F:L-amino acid transmembrane transporter activity"/>
    <property type="evidence" value="ECO:0007669"/>
    <property type="project" value="TreeGrafter"/>
</dbReference>
<proteinExistence type="predicted"/>
<keyword evidence="4 5" id="KW-0472">Membrane</keyword>
<organism evidence="7 8">
    <name type="scientific">Thalassiosira oceanica</name>
    <name type="common">Marine diatom</name>
    <dbReference type="NCBI Taxonomy" id="159749"/>
    <lineage>
        <taxon>Eukaryota</taxon>
        <taxon>Sar</taxon>
        <taxon>Stramenopiles</taxon>
        <taxon>Ochrophyta</taxon>
        <taxon>Bacillariophyta</taxon>
        <taxon>Coscinodiscophyceae</taxon>
        <taxon>Thalassiosirophycidae</taxon>
        <taxon>Thalassiosirales</taxon>
        <taxon>Thalassiosiraceae</taxon>
        <taxon>Thalassiosira</taxon>
    </lineage>
</organism>
<comment type="caution">
    <text evidence="7">The sequence shown here is derived from an EMBL/GenBank/DDBJ whole genome shotgun (WGS) entry which is preliminary data.</text>
</comment>
<dbReference type="GO" id="GO:0016020">
    <property type="term" value="C:membrane"/>
    <property type="evidence" value="ECO:0007669"/>
    <property type="project" value="UniProtKB-SubCell"/>
</dbReference>
<keyword evidence="2 5" id="KW-0812">Transmembrane</keyword>